<accession>A0A9D1U3P0</accession>
<dbReference type="AlphaFoldDB" id="A0A9D1U3P0"/>
<dbReference type="Proteomes" id="UP000886878">
    <property type="component" value="Unassembled WGS sequence"/>
</dbReference>
<dbReference type="NCBIfam" id="TIGR01167">
    <property type="entry name" value="LPXTG_anchor"/>
    <property type="match status" value="1"/>
</dbReference>
<evidence type="ECO:0000256" key="1">
    <source>
        <dbReference type="SAM" id="MobiDB-lite"/>
    </source>
</evidence>
<evidence type="ECO:0000313" key="3">
    <source>
        <dbReference type="Proteomes" id="UP000886878"/>
    </source>
</evidence>
<dbReference type="EMBL" id="DXGK01000082">
    <property type="protein sequence ID" value="HIW70542.1"/>
    <property type="molecule type" value="Genomic_DNA"/>
</dbReference>
<comment type="caution">
    <text evidence="2">The sequence shown here is derived from an EMBL/GenBank/DDBJ whole genome shotgun (WGS) entry which is preliminary data.</text>
</comment>
<name>A0A9D1U3P0_9LACO</name>
<proteinExistence type="predicted"/>
<reference evidence="2" key="2">
    <citation type="submission" date="2021-04" db="EMBL/GenBank/DDBJ databases">
        <authorList>
            <person name="Gilroy R."/>
        </authorList>
    </citation>
    <scope>NUCLEOTIDE SEQUENCE</scope>
    <source>
        <strain evidence="2">ChiHejej3B27-2180</strain>
    </source>
</reference>
<evidence type="ECO:0000313" key="2">
    <source>
        <dbReference type="EMBL" id="HIW70542.1"/>
    </source>
</evidence>
<feature type="region of interest" description="Disordered" evidence="1">
    <location>
        <begin position="1"/>
        <end position="24"/>
    </location>
</feature>
<protein>
    <submittedName>
        <fullName evidence="2">LPXTG cell wall anchor domain-containing protein</fullName>
    </submittedName>
</protein>
<gene>
    <name evidence="2" type="ORF">H9876_04095</name>
</gene>
<organism evidence="2 3">
    <name type="scientific">Candidatus Limosilactobacillus merdipullorum</name>
    <dbReference type="NCBI Taxonomy" id="2838653"/>
    <lineage>
        <taxon>Bacteria</taxon>
        <taxon>Bacillati</taxon>
        <taxon>Bacillota</taxon>
        <taxon>Bacilli</taxon>
        <taxon>Lactobacillales</taxon>
        <taxon>Lactobacillaceae</taxon>
        <taxon>Limosilactobacillus</taxon>
    </lineage>
</organism>
<reference evidence="2" key="1">
    <citation type="journal article" date="2021" name="PeerJ">
        <title>Extensive microbial diversity within the chicken gut microbiome revealed by metagenomics and culture.</title>
        <authorList>
            <person name="Gilroy R."/>
            <person name="Ravi A."/>
            <person name="Getino M."/>
            <person name="Pursley I."/>
            <person name="Horton D.L."/>
            <person name="Alikhan N.F."/>
            <person name="Baker D."/>
            <person name="Gharbi K."/>
            <person name="Hall N."/>
            <person name="Watson M."/>
            <person name="Adriaenssens E.M."/>
            <person name="Foster-Nyarko E."/>
            <person name="Jarju S."/>
            <person name="Secka A."/>
            <person name="Antonio M."/>
            <person name="Oren A."/>
            <person name="Chaudhuri R.R."/>
            <person name="La Ragione R."/>
            <person name="Hildebrand F."/>
            <person name="Pallen M.J."/>
        </authorList>
    </citation>
    <scope>NUCLEOTIDE SEQUENCE</scope>
    <source>
        <strain evidence="2">ChiHejej3B27-2180</strain>
    </source>
</reference>
<sequence length="52" mass="5522">MQTTANSQQQADNGQQRLPQTGNDQSAASWLELVSLGLAGMLGLAGLQKKHE</sequence>